<comment type="caution">
    <text evidence="8">The sequence shown here is derived from an EMBL/GenBank/DDBJ whole genome shotgun (WGS) entry which is preliminary data.</text>
</comment>
<dbReference type="Gene3D" id="3.30.70.250">
    <property type="entry name" value="Malonyl-CoA ACP transacylase, ACP-binding"/>
    <property type="match status" value="1"/>
</dbReference>
<dbReference type="EC" id="2.3.1.39" evidence="1 6"/>
<dbReference type="PANTHER" id="PTHR42681:SF1">
    <property type="entry name" value="MALONYL-COA-ACYL CARRIER PROTEIN TRANSACYLASE, MITOCHONDRIAL"/>
    <property type="match status" value="1"/>
</dbReference>
<dbReference type="NCBIfam" id="TIGR00128">
    <property type="entry name" value="fabD"/>
    <property type="match status" value="1"/>
</dbReference>
<dbReference type="EMBL" id="JAQHXR010000008">
    <property type="protein sequence ID" value="MDA3969664.1"/>
    <property type="molecule type" value="Genomic_DNA"/>
</dbReference>
<dbReference type="SUPFAM" id="SSF55048">
    <property type="entry name" value="Probable ACP-binding domain of malonyl-CoA ACP transacylase"/>
    <property type="match status" value="1"/>
</dbReference>
<dbReference type="InterPro" id="IPR024925">
    <property type="entry name" value="Malonyl_CoA-ACP_transAc"/>
</dbReference>
<dbReference type="GO" id="GO:0004314">
    <property type="term" value="F:[acyl-carrier-protein] S-malonyltransferase activity"/>
    <property type="evidence" value="ECO:0007669"/>
    <property type="project" value="UniProtKB-EC"/>
</dbReference>
<comment type="catalytic activity">
    <reaction evidence="5 6">
        <text>holo-[ACP] + malonyl-CoA = malonyl-[ACP] + CoA</text>
        <dbReference type="Rhea" id="RHEA:41792"/>
        <dbReference type="Rhea" id="RHEA-COMP:9623"/>
        <dbReference type="Rhea" id="RHEA-COMP:9685"/>
        <dbReference type="ChEBI" id="CHEBI:57287"/>
        <dbReference type="ChEBI" id="CHEBI:57384"/>
        <dbReference type="ChEBI" id="CHEBI:64479"/>
        <dbReference type="ChEBI" id="CHEBI:78449"/>
        <dbReference type="EC" id="2.3.1.39"/>
    </reaction>
</comment>
<keyword evidence="3 6" id="KW-0808">Transferase</keyword>
<evidence type="ECO:0000256" key="4">
    <source>
        <dbReference type="ARBA" id="ARBA00023315"/>
    </source>
</evidence>
<evidence type="ECO:0000256" key="3">
    <source>
        <dbReference type="ARBA" id="ARBA00022679"/>
    </source>
</evidence>
<dbReference type="SMART" id="SM00827">
    <property type="entry name" value="PKS_AT"/>
    <property type="match status" value="1"/>
</dbReference>
<accession>A0ABT4VG28</accession>
<organism evidence="8 9">
    <name type="scientific">Helicobacter ibis</name>
    <dbReference type="NCBI Taxonomy" id="2962633"/>
    <lineage>
        <taxon>Bacteria</taxon>
        <taxon>Pseudomonadati</taxon>
        <taxon>Campylobacterota</taxon>
        <taxon>Epsilonproteobacteria</taxon>
        <taxon>Campylobacterales</taxon>
        <taxon>Helicobacteraceae</taxon>
        <taxon>Helicobacter</taxon>
    </lineage>
</organism>
<keyword evidence="9" id="KW-1185">Reference proteome</keyword>
<evidence type="ECO:0000256" key="5">
    <source>
        <dbReference type="ARBA" id="ARBA00048462"/>
    </source>
</evidence>
<comment type="similarity">
    <text evidence="6">Belongs to the fabD family.</text>
</comment>
<dbReference type="InterPro" id="IPR016036">
    <property type="entry name" value="Malonyl_transacylase_ACP-bd"/>
</dbReference>
<evidence type="ECO:0000256" key="2">
    <source>
        <dbReference type="ARBA" id="ARBA00018953"/>
    </source>
</evidence>
<proteinExistence type="inferred from homology"/>
<evidence type="ECO:0000313" key="8">
    <source>
        <dbReference type="EMBL" id="MDA3969664.1"/>
    </source>
</evidence>
<dbReference type="InterPro" id="IPR016035">
    <property type="entry name" value="Acyl_Trfase/lysoPLipase"/>
</dbReference>
<reference evidence="8 9" key="1">
    <citation type="submission" date="2023-01" db="EMBL/GenBank/DDBJ databases">
        <title>Description of Helicobacter ibis sp. nov. isolated from faecal droppings of black-faced ibis (Theristicus melanopis).</title>
        <authorList>
            <person name="Lopez-Cantillo M."/>
            <person name="Vidal-Veuthey B."/>
            <person name="Mella A."/>
            <person name="De La Haba R."/>
            <person name="Collado L."/>
        </authorList>
    </citation>
    <scope>NUCLEOTIDE SEQUENCE [LARGE SCALE GENOMIC DNA]</scope>
    <source>
        <strain evidence="8 9">A82</strain>
    </source>
</reference>
<dbReference type="InterPro" id="IPR001227">
    <property type="entry name" value="Ac_transferase_dom_sf"/>
</dbReference>
<dbReference type="PIRSF" id="PIRSF000446">
    <property type="entry name" value="Mct"/>
    <property type="match status" value="1"/>
</dbReference>
<evidence type="ECO:0000313" key="9">
    <source>
        <dbReference type="Proteomes" id="UP001210261"/>
    </source>
</evidence>
<dbReference type="InterPro" id="IPR004410">
    <property type="entry name" value="Malonyl_CoA-ACP_transAc_FabD"/>
</dbReference>
<feature type="domain" description="Malonyl-CoA:ACP transacylase (MAT)" evidence="7">
    <location>
        <begin position="6"/>
        <end position="296"/>
    </location>
</feature>
<dbReference type="PANTHER" id="PTHR42681">
    <property type="entry name" value="MALONYL-COA-ACYL CARRIER PROTEIN TRANSACYLASE, MITOCHONDRIAL"/>
    <property type="match status" value="1"/>
</dbReference>
<protein>
    <recommendedName>
        <fullName evidence="2 6">Malonyl CoA-acyl carrier protein transacylase</fullName>
        <ecNumber evidence="1 6">2.3.1.39</ecNumber>
    </recommendedName>
</protein>
<dbReference type="Pfam" id="PF00698">
    <property type="entry name" value="Acyl_transf_1"/>
    <property type="match status" value="1"/>
</dbReference>
<evidence type="ECO:0000256" key="6">
    <source>
        <dbReference type="PIRNR" id="PIRNR000446"/>
    </source>
</evidence>
<evidence type="ECO:0000259" key="7">
    <source>
        <dbReference type="SMART" id="SM00827"/>
    </source>
</evidence>
<dbReference type="Gene3D" id="3.40.366.10">
    <property type="entry name" value="Malonyl-Coenzyme A Acyl Carrier Protein, domain 2"/>
    <property type="match status" value="1"/>
</dbReference>
<dbReference type="Proteomes" id="UP001210261">
    <property type="component" value="Unassembled WGS sequence"/>
</dbReference>
<dbReference type="InterPro" id="IPR014043">
    <property type="entry name" value="Acyl_transferase_dom"/>
</dbReference>
<dbReference type="SUPFAM" id="SSF52151">
    <property type="entry name" value="FabD/lysophospholipase-like"/>
    <property type="match status" value="1"/>
</dbReference>
<sequence length="304" mass="33694">MSISVIFPGQGSQSIGMGKDLYDNSQIVKELFEQASDVLQEDMAQLCFSENDKLNKTRYTQPAILLVSYATYMLIKDKVKGSIKFALGHSLGEFSALCATNALSFESAISLVSIRGKLMEEVCKNKSSGMMVVLGLEDFVLEEFCEKKRNLGLKVWCANYNGDGQIVLGGIKEDLSALEVEIKGLGAKRTLILPMSVASHCPILEDMKDDFKSILSESIKDEFLFPVISNTNAKPYKTKQEAIELLSNQLILPVQYKQSITSHEGEIEQFVECGGSVLKGLNKRLTQKPTISLQTYTDICEFIK</sequence>
<name>A0ABT4VG28_9HELI</name>
<evidence type="ECO:0000256" key="1">
    <source>
        <dbReference type="ARBA" id="ARBA00013258"/>
    </source>
</evidence>
<dbReference type="InterPro" id="IPR050858">
    <property type="entry name" value="Mal-CoA-ACP_Trans/PKS_FabD"/>
</dbReference>
<gene>
    <name evidence="8" type="primary">fabD</name>
    <name evidence="8" type="ORF">PF021_08325</name>
</gene>
<keyword evidence="4 6" id="KW-0012">Acyltransferase</keyword>
<dbReference type="RefSeq" id="WP_271022025.1">
    <property type="nucleotide sequence ID" value="NZ_JAQHXR010000008.1"/>
</dbReference>